<organism evidence="2 3">
    <name type="scientific">Methylobacterium gnaphalii</name>
    <dbReference type="NCBI Taxonomy" id="1010610"/>
    <lineage>
        <taxon>Bacteria</taxon>
        <taxon>Pseudomonadati</taxon>
        <taxon>Pseudomonadota</taxon>
        <taxon>Alphaproteobacteria</taxon>
        <taxon>Hyphomicrobiales</taxon>
        <taxon>Methylobacteriaceae</taxon>
        <taxon>Methylobacterium</taxon>
    </lineage>
</organism>
<evidence type="ECO:0000256" key="1">
    <source>
        <dbReference type="SAM" id="Phobius"/>
    </source>
</evidence>
<gene>
    <name evidence="2" type="ORF">MGN01_06590</name>
</gene>
<dbReference type="OrthoDB" id="7619515at2"/>
<accession>A0A512JFT7</accession>
<dbReference type="Proteomes" id="UP000321750">
    <property type="component" value="Unassembled WGS sequence"/>
</dbReference>
<dbReference type="InterPro" id="IPR025597">
    <property type="entry name" value="DUF4345"/>
</dbReference>
<keyword evidence="1" id="KW-0472">Membrane</keyword>
<comment type="caution">
    <text evidence="2">The sequence shown here is derived from an EMBL/GenBank/DDBJ whole genome shotgun (WGS) entry which is preliminary data.</text>
</comment>
<feature type="transmembrane region" description="Helical" evidence="1">
    <location>
        <begin position="48"/>
        <end position="66"/>
    </location>
</feature>
<feature type="transmembrane region" description="Helical" evidence="1">
    <location>
        <begin position="102"/>
        <end position="121"/>
    </location>
</feature>
<protein>
    <recommendedName>
        <fullName evidence="4">DUF4345 domain-containing protein</fullName>
    </recommendedName>
</protein>
<dbReference type="RefSeq" id="WP_147045132.1">
    <property type="nucleotide sequence ID" value="NZ_BJZV01000002.1"/>
</dbReference>
<keyword evidence="1" id="KW-0812">Transmembrane</keyword>
<feature type="transmembrane region" description="Helical" evidence="1">
    <location>
        <begin position="78"/>
        <end position="96"/>
    </location>
</feature>
<evidence type="ECO:0000313" key="3">
    <source>
        <dbReference type="Proteomes" id="UP000321750"/>
    </source>
</evidence>
<evidence type="ECO:0008006" key="4">
    <source>
        <dbReference type="Google" id="ProtNLM"/>
    </source>
</evidence>
<sequence length="145" mass="15379">MKGERRLLQRVVAVAALLPVVAGLYGVLFGIDGIGTERIVNVSADSHFRYLSGLLTGIGILFMTCVPGIEHKTGLFRFLTLVVVLGGLSRLLGLYLTGVPSLVMLGALAFELGVTPLLCLWQARVAHLAAADGPAIVDLTREKVV</sequence>
<proteinExistence type="predicted"/>
<evidence type="ECO:0000313" key="2">
    <source>
        <dbReference type="EMBL" id="GEP08814.1"/>
    </source>
</evidence>
<keyword evidence="1" id="KW-1133">Transmembrane helix</keyword>
<keyword evidence="3" id="KW-1185">Reference proteome</keyword>
<dbReference type="Pfam" id="PF14248">
    <property type="entry name" value="DUF4345"/>
    <property type="match status" value="1"/>
</dbReference>
<feature type="transmembrane region" description="Helical" evidence="1">
    <location>
        <begin position="7"/>
        <end position="28"/>
    </location>
</feature>
<dbReference type="AlphaFoldDB" id="A0A512JFT7"/>
<reference evidence="2 3" key="1">
    <citation type="submission" date="2019-07" db="EMBL/GenBank/DDBJ databases">
        <title>Whole genome shotgun sequence of Methylobacterium gnaphalii NBRC 107716.</title>
        <authorList>
            <person name="Hosoyama A."/>
            <person name="Uohara A."/>
            <person name="Ohji S."/>
            <person name="Ichikawa N."/>
        </authorList>
    </citation>
    <scope>NUCLEOTIDE SEQUENCE [LARGE SCALE GENOMIC DNA]</scope>
    <source>
        <strain evidence="2 3">NBRC 107716</strain>
    </source>
</reference>
<name>A0A512JFT7_9HYPH</name>
<dbReference type="EMBL" id="BJZV01000002">
    <property type="protein sequence ID" value="GEP08814.1"/>
    <property type="molecule type" value="Genomic_DNA"/>
</dbReference>